<organism evidence="2 3">
    <name type="scientific">Roseovarius litoreus</name>
    <dbReference type="NCBI Taxonomy" id="1155722"/>
    <lineage>
        <taxon>Bacteria</taxon>
        <taxon>Pseudomonadati</taxon>
        <taxon>Pseudomonadota</taxon>
        <taxon>Alphaproteobacteria</taxon>
        <taxon>Rhodobacterales</taxon>
        <taxon>Roseobacteraceae</taxon>
        <taxon>Roseovarius</taxon>
    </lineage>
</organism>
<dbReference type="InterPro" id="IPR003772">
    <property type="entry name" value="YceD"/>
</dbReference>
<accession>A0A1M7GQ74</accession>
<evidence type="ECO:0000313" key="2">
    <source>
        <dbReference type="EMBL" id="SHM18380.1"/>
    </source>
</evidence>
<keyword evidence="3" id="KW-1185">Reference proteome</keyword>
<reference evidence="2 3" key="1">
    <citation type="submission" date="2016-11" db="EMBL/GenBank/DDBJ databases">
        <authorList>
            <person name="Varghese N."/>
            <person name="Submissions S."/>
        </authorList>
    </citation>
    <scope>NUCLEOTIDE SEQUENCE [LARGE SCALE GENOMIC DNA]</scope>
    <source>
        <strain evidence="2 3">DSM 28249</strain>
    </source>
</reference>
<sequence>MTQDNVSNKTVYRVKDLSSHSPTQFILRPSRDETDAICGQLGLLGLRKLSFTGEIRSVGRRDWQLDARLGATVVQPCVVTLEPVKTRLDEDITRLFLAEMPDEALADEQEMPQDDTQEPLADVIDVAAVMIEALTLALPDYPRSDAASFDGAEVTPPDAEPIAPEERKPFAKLAELKKKLEDKG</sequence>
<dbReference type="EMBL" id="FRCB01000005">
    <property type="protein sequence ID" value="SHM18380.1"/>
    <property type="molecule type" value="Genomic_DNA"/>
</dbReference>
<dbReference type="AlphaFoldDB" id="A0A1M7GQ74"/>
<evidence type="ECO:0000313" key="3">
    <source>
        <dbReference type="Proteomes" id="UP000322545"/>
    </source>
</evidence>
<dbReference type="RefSeq" id="WP_149779677.1">
    <property type="nucleotide sequence ID" value="NZ_FRCB01000005.1"/>
</dbReference>
<protein>
    <submittedName>
        <fullName evidence="2">Uncharacterized ACR, COG1399</fullName>
    </submittedName>
</protein>
<proteinExistence type="predicted"/>
<evidence type="ECO:0000256" key="1">
    <source>
        <dbReference type="SAM" id="MobiDB-lite"/>
    </source>
</evidence>
<feature type="region of interest" description="Disordered" evidence="1">
    <location>
        <begin position="145"/>
        <end position="170"/>
    </location>
</feature>
<gene>
    <name evidence="2" type="ORF">SAMN05443432_105103</name>
</gene>
<name>A0A1M7GQ74_9RHOB</name>
<dbReference type="Proteomes" id="UP000322545">
    <property type="component" value="Unassembled WGS sequence"/>
</dbReference>
<dbReference type="Pfam" id="PF02620">
    <property type="entry name" value="YceD"/>
    <property type="match status" value="1"/>
</dbReference>